<evidence type="ECO:0000259" key="1">
    <source>
        <dbReference type="Pfam" id="PF13472"/>
    </source>
</evidence>
<proteinExistence type="predicted"/>
<dbReference type="SUPFAM" id="SSF52266">
    <property type="entry name" value="SGNH hydrolase"/>
    <property type="match status" value="1"/>
</dbReference>
<evidence type="ECO:0000313" key="3">
    <source>
        <dbReference type="Proteomes" id="UP000186953"/>
    </source>
</evidence>
<dbReference type="AlphaFoldDB" id="A0A1N6X9P1"/>
<keyword evidence="3" id="KW-1185">Reference proteome</keyword>
<dbReference type="Gene3D" id="3.40.50.1110">
    <property type="entry name" value="SGNH hydrolase"/>
    <property type="match status" value="1"/>
</dbReference>
<gene>
    <name evidence="2" type="ORF">SAMN05421797_10542</name>
</gene>
<dbReference type="RefSeq" id="WP_084182090.1">
    <property type="nucleotide sequence ID" value="NZ_FTMA01000005.1"/>
</dbReference>
<dbReference type="GO" id="GO:0004622">
    <property type="term" value="F:phosphatidylcholine lysophospholipase activity"/>
    <property type="evidence" value="ECO:0007669"/>
    <property type="project" value="TreeGrafter"/>
</dbReference>
<dbReference type="Pfam" id="PF13472">
    <property type="entry name" value="Lipase_GDSL_2"/>
    <property type="match status" value="1"/>
</dbReference>
<accession>A0A1N6X9P1</accession>
<protein>
    <submittedName>
        <fullName evidence="2">Lysophospholipase L1</fullName>
    </submittedName>
</protein>
<dbReference type="STRING" id="228959.SAMN05421797_10542"/>
<dbReference type="PANTHER" id="PTHR30383:SF5">
    <property type="entry name" value="SGNH HYDROLASE-TYPE ESTERASE DOMAIN-CONTAINING PROTEIN"/>
    <property type="match status" value="1"/>
</dbReference>
<reference evidence="3" key="1">
    <citation type="submission" date="2017-01" db="EMBL/GenBank/DDBJ databases">
        <authorList>
            <person name="Varghese N."/>
            <person name="Submissions S."/>
        </authorList>
    </citation>
    <scope>NUCLEOTIDE SEQUENCE [LARGE SCALE GENOMIC DNA]</scope>
    <source>
        <strain evidence="3">DSM 15366</strain>
    </source>
</reference>
<dbReference type="Proteomes" id="UP000186953">
    <property type="component" value="Unassembled WGS sequence"/>
</dbReference>
<dbReference type="InterPro" id="IPR051532">
    <property type="entry name" value="Ester_Hydrolysis_Enzymes"/>
</dbReference>
<feature type="domain" description="SGNH hydrolase-type esterase" evidence="1">
    <location>
        <begin position="46"/>
        <end position="207"/>
    </location>
</feature>
<dbReference type="InterPro" id="IPR013830">
    <property type="entry name" value="SGNH_hydro"/>
</dbReference>
<evidence type="ECO:0000313" key="2">
    <source>
        <dbReference type="EMBL" id="SIQ99065.1"/>
    </source>
</evidence>
<dbReference type="PANTHER" id="PTHR30383">
    <property type="entry name" value="THIOESTERASE 1/PROTEASE 1/LYSOPHOSPHOLIPASE L1"/>
    <property type="match status" value="1"/>
</dbReference>
<organism evidence="2 3">
    <name type="scientific">Maribacter ulvicola</name>
    <dbReference type="NCBI Taxonomy" id="228959"/>
    <lineage>
        <taxon>Bacteria</taxon>
        <taxon>Pseudomonadati</taxon>
        <taxon>Bacteroidota</taxon>
        <taxon>Flavobacteriia</taxon>
        <taxon>Flavobacteriales</taxon>
        <taxon>Flavobacteriaceae</taxon>
        <taxon>Maribacter</taxon>
    </lineage>
</organism>
<dbReference type="EMBL" id="FTMA01000005">
    <property type="protein sequence ID" value="SIQ99065.1"/>
    <property type="molecule type" value="Genomic_DNA"/>
</dbReference>
<name>A0A1N6X9P1_9FLAO</name>
<dbReference type="OrthoDB" id="9790057at2"/>
<sequence>MTHKLIIFFGFFAIAFSANCQKYSDHYYQRKKQFEATPDTEDEIIFLGNSITEGGDWGAMFPNKNVLNRGISGDVTAGILNRLSEITSSQPTKIFLLIGTNDLARGKTETYVIDHVTSILLEIKNESETTKVFLQSILPVNPAVGDKFSGHKKNQELIVSVNWELKALSKKMNVAFIDLHKKFRNSKGALKPKYTADGLHLNIKGYQKWKKIVAPYIK</sequence>
<dbReference type="InterPro" id="IPR036514">
    <property type="entry name" value="SGNH_hydro_sf"/>
</dbReference>